<organism evidence="8 9">
    <name type="scientific">Shewanella polaris</name>
    <dbReference type="NCBI Taxonomy" id="2588449"/>
    <lineage>
        <taxon>Bacteria</taxon>
        <taxon>Pseudomonadati</taxon>
        <taxon>Pseudomonadota</taxon>
        <taxon>Gammaproteobacteria</taxon>
        <taxon>Alteromonadales</taxon>
        <taxon>Shewanellaceae</taxon>
        <taxon>Shewanella</taxon>
    </lineage>
</organism>
<evidence type="ECO:0000256" key="1">
    <source>
        <dbReference type="ARBA" id="ARBA00004651"/>
    </source>
</evidence>
<evidence type="ECO:0000256" key="4">
    <source>
        <dbReference type="ARBA" id="ARBA00022692"/>
    </source>
</evidence>
<evidence type="ECO:0000256" key="2">
    <source>
        <dbReference type="ARBA" id="ARBA00005262"/>
    </source>
</evidence>
<evidence type="ECO:0000256" key="3">
    <source>
        <dbReference type="ARBA" id="ARBA00022475"/>
    </source>
</evidence>
<keyword evidence="6 7" id="KW-0472">Membrane</keyword>
<protein>
    <submittedName>
        <fullName evidence="8">Chromate efflux transporter</fullName>
    </submittedName>
</protein>
<feature type="transmembrane region" description="Helical" evidence="7">
    <location>
        <begin position="71"/>
        <end position="95"/>
    </location>
</feature>
<feature type="transmembrane region" description="Helical" evidence="7">
    <location>
        <begin position="219"/>
        <end position="237"/>
    </location>
</feature>
<reference evidence="8 9" key="1">
    <citation type="submission" date="2019-06" db="EMBL/GenBank/DDBJ databases">
        <title>The genome of Shewanella sp. SM1901.</title>
        <authorList>
            <person name="Cha Q."/>
        </authorList>
    </citation>
    <scope>NUCLEOTIDE SEQUENCE [LARGE SCALE GENOMIC DNA]</scope>
    <source>
        <strain evidence="8 9">SM1901</strain>
    </source>
</reference>
<feature type="transmembrane region" description="Helical" evidence="7">
    <location>
        <begin position="281"/>
        <end position="303"/>
    </location>
</feature>
<keyword evidence="5 7" id="KW-1133">Transmembrane helix</keyword>
<comment type="subcellular location">
    <subcellularLocation>
        <location evidence="1">Cell membrane</location>
        <topology evidence="1">Multi-pass membrane protein</topology>
    </subcellularLocation>
</comment>
<sequence length="383" mass="41010">MWQIFSRFLALGLISFGGPAAHIGYFRKAFVDELQWLDSKQYSSFVALSQFMPGPGSSQVGFAIGYHRGGLLGGLAAFLGFTLPSFLLMFLFAVTSAQWLDLTAVEGAIHGLKLLAVVVVADATLSMFSQFCQRKTTKVLMATTAVATLLMPSLLMQITVLIVAAVVGVMLLTRGEAITPDAPAIKLNYYWLALFIIGLATSFYFINQPDSLGLIFAKFFQVGSLVFGGGHVVLPLLETSVGEYMTPDRFLTGYALAQAIPGPMFTLATFLGADLWLESPIQGALVATFAIFIPGFLLMLVGLKSWHSISQRPAIAGALAGVNAAVVGLLLAALYQPVFTSAVIMPLDMALVVIGFSILKIFKPSLVWLVIGFAFIGSILAML</sequence>
<feature type="transmembrane region" description="Helical" evidence="7">
    <location>
        <begin position="140"/>
        <end position="169"/>
    </location>
</feature>
<accession>A0A4Y5YB50</accession>
<dbReference type="AlphaFoldDB" id="A0A4Y5YB50"/>
<dbReference type="GO" id="GO:0005886">
    <property type="term" value="C:plasma membrane"/>
    <property type="evidence" value="ECO:0007669"/>
    <property type="project" value="UniProtKB-SubCell"/>
</dbReference>
<dbReference type="KEGG" id="spol:FH971_02830"/>
<evidence type="ECO:0000256" key="7">
    <source>
        <dbReference type="SAM" id="Phobius"/>
    </source>
</evidence>
<evidence type="ECO:0000313" key="8">
    <source>
        <dbReference type="EMBL" id="QDE30001.1"/>
    </source>
</evidence>
<feature type="transmembrane region" description="Helical" evidence="7">
    <location>
        <begin position="189"/>
        <end position="207"/>
    </location>
</feature>
<dbReference type="EMBL" id="CP041036">
    <property type="protein sequence ID" value="QDE30001.1"/>
    <property type="molecule type" value="Genomic_DNA"/>
</dbReference>
<dbReference type="RefSeq" id="WP_140233274.1">
    <property type="nucleotide sequence ID" value="NZ_CP041036.1"/>
</dbReference>
<name>A0A4Y5YB50_9GAMM</name>
<dbReference type="InterPro" id="IPR003370">
    <property type="entry name" value="Chromate_transpt"/>
</dbReference>
<feature type="transmembrane region" description="Helical" evidence="7">
    <location>
        <begin position="341"/>
        <end position="359"/>
    </location>
</feature>
<keyword evidence="4 7" id="KW-0812">Transmembrane</keyword>
<feature type="transmembrane region" description="Helical" evidence="7">
    <location>
        <begin position="366"/>
        <end position="382"/>
    </location>
</feature>
<dbReference type="NCBIfam" id="TIGR00937">
    <property type="entry name" value="2A51"/>
    <property type="match status" value="1"/>
</dbReference>
<evidence type="ECO:0000313" key="9">
    <source>
        <dbReference type="Proteomes" id="UP000319809"/>
    </source>
</evidence>
<dbReference type="Proteomes" id="UP000319809">
    <property type="component" value="Chromosome"/>
</dbReference>
<keyword evidence="3" id="KW-1003">Cell membrane</keyword>
<dbReference type="PIRSF" id="PIRSF004810">
    <property type="entry name" value="ChrA"/>
    <property type="match status" value="1"/>
</dbReference>
<feature type="transmembrane region" description="Helical" evidence="7">
    <location>
        <begin position="315"/>
        <end position="335"/>
    </location>
</feature>
<evidence type="ECO:0000256" key="6">
    <source>
        <dbReference type="ARBA" id="ARBA00023136"/>
    </source>
</evidence>
<comment type="similarity">
    <text evidence="2">Belongs to the chromate ion transporter (CHR) (TC 2.A.51) family.</text>
</comment>
<dbReference type="InterPro" id="IPR014047">
    <property type="entry name" value="Chr_Tranpt_l_chain"/>
</dbReference>
<feature type="transmembrane region" description="Helical" evidence="7">
    <location>
        <begin position="107"/>
        <end position="128"/>
    </location>
</feature>
<keyword evidence="9" id="KW-1185">Reference proteome</keyword>
<dbReference type="Pfam" id="PF02417">
    <property type="entry name" value="Chromate_transp"/>
    <property type="match status" value="2"/>
</dbReference>
<proteinExistence type="inferred from homology"/>
<dbReference type="PANTHER" id="PTHR33567">
    <property type="entry name" value="CHROMATE ION TRANSPORTER (EUROFUNG)"/>
    <property type="match status" value="1"/>
</dbReference>
<dbReference type="GO" id="GO:0015109">
    <property type="term" value="F:chromate transmembrane transporter activity"/>
    <property type="evidence" value="ECO:0007669"/>
    <property type="project" value="InterPro"/>
</dbReference>
<evidence type="ECO:0000256" key="5">
    <source>
        <dbReference type="ARBA" id="ARBA00022989"/>
    </source>
</evidence>
<gene>
    <name evidence="8" type="primary">chrA</name>
    <name evidence="8" type="ORF">FH971_02830</name>
</gene>
<dbReference type="PANTHER" id="PTHR33567:SF3">
    <property type="entry name" value="CHROMATE ION TRANSPORTER (EUROFUNG)"/>
    <property type="match status" value="1"/>
</dbReference>